<evidence type="ECO:0000313" key="1">
    <source>
        <dbReference type="EMBL" id="KKN30813.1"/>
    </source>
</evidence>
<protein>
    <submittedName>
        <fullName evidence="1">Uncharacterized protein</fullName>
    </submittedName>
</protein>
<dbReference type="EMBL" id="LAZR01002378">
    <property type="protein sequence ID" value="KKN30813.1"/>
    <property type="molecule type" value="Genomic_DNA"/>
</dbReference>
<proteinExistence type="predicted"/>
<name>A0A0F9SNI1_9ZZZZ</name>
<gene>
    <name evidence="1" type="ORF">LCGC14_0830210</name>
</gene>
<sequence length="230" mass="23777">MSDARVVREVSSVSRGTSDGDLMALRGTRDGAVFTADWYLAAALEGRAFGVNTGTGTSPDTMTTTTLTVAKPDLAITVPAGTTIIPVLIEYSIEDTDGAGVLDVLAMASSATTQVLSGGDSLTIHNMRTDKPNSSNCSAAAVLASSGVTPYTGNFIEFFRGYAGDVTDQHNSSTAQTVATASRFSWTAANTMVPPILTGVSQLCVYCTGPGALTGWITAIWVEFPSSSIV</sequence>
<comment type="caution">
    <text evidence="1">The sequence shown here is derived from an EMBL/GenBank/DDBJ whole genome shotgun (WGS) entry which is preliminary data.</text>
</comment>
<organism evidence="1">
    <name type="scientific">marine sediment metagenome</name>
    <dbReference type="NCBI Taxonomy" id="412755"/>
    <lineage>
        <taxon>unclassified sequences</taxon>
        <taxon>metagenomes</taxon>
        <taxon>ecological metagenomes</taxon>
    </lineage>
</organism>
<accession>A0A0F9SNI1</accession>
<dbReference type="AlphaFoldDB" id="A0A0F9SNI1"/>
<reference evidence="1" key="1">
    <citation type="journal article" date="2015" name="Nature">
        <title>Complex archaea that bridge the gap between prokaryotes and eukaryotes.</title>
        <authorList>
            <person name="Spang A."/>
            <person name="Saw J.H."/>
            <person name="Jorgensen S.L."/>
            <person name="Zaremba-Niedzwiedzka K."/>
            <person name="Martijn J."/>
            <person name="Lind A.E."/>
            <person name="van Eijk R."/>
            <person name="Schleper C."/>
            <person name="Guy L."/>
            <person name="Ettema T.J."/>
        </authorList>
    </citation>
    <scope>NUCLEOTIDE SEQUENCE</scope>
</reference>